<dbReference type="InParanoid" id="B8BY44"/>
<keyword evidence="2" id="KW-1185">Reference proteome</keyword>
<dbReference type="EMBL" id="CM000640">
    <property type="protein sequence ID" value="EED93821.1"/>
    <property type="molecule type" value="Genomic_DNA"/>
</dbReference>
<dbReference type="RefSeq" id="XP_002288385.1">
    <property type="nucleotide sequence ID" value="XM_002288349.1"/>
</dbReference>
<dbReference type="KEGG" id="tps:THAPSDRAFT_20146"/>
<evidence type="ECO:0000313" key="2">
    <source>
        <dbReference type="Proteomes" id="UP000001449"/>
    </source>
</evidence>
<dbReference type="PaxDb" id="35128-Thaps20146"/>
<dbReference type="GeneID" id="7451706"/>
<organism evidence="1 2">
    <name type="scientific">Thalassiosira pseudonana</name>
    <name type="common">Marine diatom</name>
    <name type="synonym">Cyclotella nana</name>
    <dbReference type="NCBI Taxonomy" id="35128"/>
    <lineage>
        <taxon>Eukaryota</taxon>
        <taxon>Sar</taxon>
        <taxon>Stramenopiles</taxon>
        <taxon>Ochrophyta</taxon>
        <taxon>Bacillariophyta</taxon>
        <taxon>Coscinodiscophyceae</taxon>
        <taxon>Thalassiosirophycidae</taxon>
        <taxon>Thalassiosirales</taxon>
        <taxon>Thalassiosiraceae</taxon>
        <taxon>Thalassiosira</taxon>
    </lineage>
</organism>
<dbReference type="Proteomes" id="UP000001449">
    <property type="component" value="Chromosome 3"/>
</dbReference>
<name>B8BY44_THAPS</name>
<dbReference type="AlphaFoldDB" id="B8BY44"/>
<sequence>FVDEIKSMRWQHLSVRAAEQQEIPQGGDIDSFRQLPAKFQELGEDDLSLLAKYCRAAGLEHMFLMCMKINDDRNANSDAEQ</sequence>
<gene>
    <name evidence="1" type="ORF">THAPSDRAFT_20146</name>
</gene>
<dbReference type="HOGENOM" id="CLU_2581173_0_0_1"/>
<protein>
    <submittedName>
        <fullName evidence="1">Uncharacterized protein</fullName>
    </submittedName>
</protein>
<dbReference type="eggNOG" id="ENOG502RUK1">
    <property type="taxonomic scope" value="Eukaryota"/>
</dbReference>
<feature type="non-terminal residue" evidence="1">
    <location>
        <position position="81"/>
    </location>
</feature>
<evidence type="ECO:0000313" key="1">
    <source>
        <dbReference type="EMBL" id="EED93821.1"/>
    </source>
</evidence>
<proteinExistence type="predicted"/>
<feature type="non-terminal residue" evidence="1">
    <location>
        <position position="1"/>
    </location>
</feature>
<reference evidence="1 2" key="1">
    <citation type="journal article" date="2004" name="Science">
        <title>The genome of the diatom Thalassiosira pseudonana: ecology, evolution, and metabolism.</title>
        <authorList>
            <person name="Armbrust E.V."/>
            <person name="Berges J.A."/>
            <person name="Bowler C."/>
            <person name="Green B.R."/>
            <person name="Martinez D."/>
            <person name="Putnam N.H."/>
            <person name="Zhou S."/>
            <person name="Allen A.E."/>
            <person name="Apt K.E."/>
            <person name="Bechner M."/>
            <person name="Brzezinski M.A."/>
            <person name="Chaal B.K."/>
            <person name="Chiovitti A."/>
            <person name="Davis A.K."/>
            <person name="Demarest M.S."/>
            <person name="Detter J.C."/>
            <person name="Glavina T."/>
            <person name="Goodstein D."/>
            <person name="Hadi M.Z."/>
            <person name="Hellsten U."/>
            <person name="Hildebrand M."/>
            <person name="Jenkins B.D."/>
            <person name="Jurka J."/>
            <person name="Kapitonov V.V."/>
            <person name="Kroger N."/>
            <person name="Lau W.W."/>
            <person name="Lane T.W."/>
            <person name="Larimer F.W."/>
            <person name="Lippmeier J.C."/>
            <person name="Lucas S."/>
            <person name="Medina M."/>
            <person name="Montsant A."/>
            <person name="Obornik M."/>
            <person name="Parker M.S."/>
            <person name="Palenik B."/>
            <person name="Pazour G.J."/>
            <person name="Richardson P.M."/>
            <person name="Rynearson T.A."/>
            <person name="Saito M.A."/>
            <person name="Schwartz D.C."/>
            <person name="Thamatrakoln K."/>
            <person name="Valentin K."/>
            <person name="Vardi A."/>
            <person name="Wilkerson F.P."/>
            <person name="Rokhsar D.S."/>
        </authorList>
    </citation>
    <scope>NUCLEOTIDE SEQUENCE [LARGE SCALE GENOMIC DNA]</scope>
    <source>
        <strain evidence="1 2">CCMP1335</strain>
    </source>
</reference>
<accession>B8BY44</accession>
<reference evidence="1 2" key="2">
    <citation type="journal article" date="2008" name="Nature">
        <title>The Phaeodactylum genome reveals the evolutionary history of diatom genomes.</title>
        <authorList>
            <person name="Bowler C."/>
            <person name="Allen A.E."/>
            <person name="Badger J.H."/>
            <person name="Grimwood J."/>
            <person name="Jabbari K."/>
            <person name="Kuo A."/>
            <person name="Maheswari U."/>
            <person name="Martens C."/>
            <person name="Maumus F."/>
            <person name="Otillar R.P."/>
            <person name="Rayko E."/>
            <person name="Salamov A."/>
            <person name="Vandepoele K."/>
            <person name="Beszteri B."/>
            <person name="Gruber A."/>
            <person name="Heijde M."/>
            <person name="Katinka M."/>
            <person name="Mock T."/>
            <person name="Valentin K."/>
            <person name="Verret F."/>
            <person name="Berges J.A."/>
            <person name="Brownlee C."/>
            <person name="Cadoret J.P."/>
            <person name="Chiovitti A."/>
            <person name="Choi C.J."/>
            <person name="Coesel S."/>
            <person name="De Martino A."/>
            <person name="Detter J.C."/>
            <person name="Durkin C."/>
            <person name="Falciatore A."/>
            <person name="Fournet J."/>
            <person name="Haruta M."/>
            <person name="Huysman M.J."/>
            <person name="Jenkins B.D."/>
            <person name="Jiroutova K."/>
            <person name="Jorgensen R.E."/>
            <person name="Joubert Y."/>
            <person name="Kaplan A."/>
            <person name="Kroger N."/>
            <person name="Kroth P.G."/>
            <person name="La Roche J."/>
            <person name="Lindquist E."/>
            <person name="Lommer M."/>
            <person name="Martin-Jezequel V."/>
            <person name="Lopez P.J."/>
            <person name="Lucas S."/>
            <person name="Mangogna M."/>
            <person name="McGinnis K."/>
            <person name="Medlin L.K."/>
            <person name="Montsant A."/>
            <person name="Oudot-Le Secq M.P."/>
            <person name="Napoli C."/>
            <person name="Obornik M."/>
            <person name="Parker M.S."/>
            <person name="Petit J.L."/>
            <person name="Porcel B.M."/>
            <person name="Poulsen N."/>
            <person name="Robison M."/>
            <person name="Rychlewski L."/>
            <person name="Rynearson T.A."/>
            <person name="Schmutz J."/>
            <person name="Shapiro H."/>
            <person name="Siaut M."/>
            <person name="Stanley M."/>
            <person name="Sussman M.R."/>
            <person name="Taylor A.R."/>
            <person name="Vardi A."/>
            <person name="von Dassow P."/>
            <person name="Vyverman W."/>
            <person name="Willis A."/>
            <person name="Wyrwicz L.S."/>
            <person name="Rokhsar D.S."/>
            <person name="Weissenbach J."/>
            <person name="Armbrust E.V."/>
            <person name="Green B.R."/>
            <person name="Van de Peer Y."/>
            <person name="Grigoriev I.V."/>
        </authorList>
    </citation>
    <scope>NUCLEOTIDE SEQUENCE [LARGE SCALE GENOMIC DNA]</scope>
    <source>
        <strain evidence="1 2">CCMP1335</strain>
    </source>
</reference>